<feature type="compositionally biased region" description="Basic and acidic residues" evidence="22">
    <location>
        <begin position="666"/>
        <end position="678"/>
    </location>
</feature>
<dbReference type="OrthoDB" id="543442at2759"/>
<evidence type="ECO:0000256" key="10">
    <source>
        <dbReference type="ARBA" id="ARBA00022729"/>
    </source>
</evidence>
<dbReference type="SUPFAM" id="SSF49899">
    <property type="entry name" value="Concanavalin A-like lectins/glucanases"/>
    <property type="match status" value="1"/>
</dbReference>
<evidence type="ECO:0000259" key="25">
    <source>
        <dbReference type="PROSITE" id="PS50011"/>
    </source>
</evidence>
<keyword evidence="11" id="KW-0430">Lectin</keyword>
<evidence type="ECO:0000256" key="1">
    <source>
        <dbReference type="ARBA" id="ARBA00004236"/>
    </source>
</evidence>
<organism evidence="26">
    <name type="scientific">Eucalyptus grandis</name>
    <name type="common">Flooded gum</name>
    <dbReference type="NCBI Taxonomy" id="71139"/>
    <lineage>
        <taxon>Eukaryota</taxon>
        <taxon>Viridiplantae</taxon>
        <taxon>Streptophyta</taxon>
        <taxon>Embryophyta</taxon>
        <taxon>Tracheophyta</taxon>
        <taxon>Spermatophyta</taxon>
        <taxon>Magnoliopsida</taxon>
        <taxon>eudicotyledons</taxon>
        <taxon>Gunneridae</taxon>
        <taxon>Pentapetalae</taxon>
        <taxon>rosids</taxon>
        <taxon>malvids</taxon>
        <taxon>Myrtales</taxon>
        <taxon>Myrtaceae</taxon>
        <taxon>Myrtoideae</taxon>
        <taxon>Eucalypteae</taxon>
        <taxon>Eucalyptus</taxon>
    </lineage>
</organism>
<dbReference type="InterPro" id="IPR001245">
    <property type="entry name" value="Ser-Thr/Tyr_kinase_cat_dom"/>
</dbReference>
<evidence type="ECO:0000256" key="4">
    <source>
        <dbReference type="ARBA" id="ARBA00010217"/>
    </source>
</evidence>
<dbReference type="OMA" id="LMCSNNT"/>
<keyword evidence="9 23" id="KW-0812">Transmembrane</keyword>
<keyword evidence="6" id="KW-1003">Cell membrane</keyword>
<keyword evidence="12 21" id="KW-0547">Nucleotide-binding</keyword>
<dbReference type="Pfam" id="PF00139">
    <property type="entry name" value="Lectin_legB"/>
    <property type="match status" value="1"/>
</dbReference>
<evidence type="ECO:0000256" key="3">
    <source>
        <dbReference type="ARBA" id="ARBA00008536"/>
    </source>
</evidence>
<evidence type="ECO:0000256" key="13">
    <source>
        <dbReference type="ARBA" id="ARBA00022777"/>
    </source>
</evidence>
<dbReference type="PANTHER" id="PTHR27007">
    <property type="match status" value="1"/>
</dbReference>
<keyword evidence="13" id="KW-0418">Kinase</keyword>
<dbReference type="EMBL" id="KK198759">
    <property type="protein sequence ID" value="KCW65556.1"/>
    <property type="molecule type" value="Genomic_DNA"/>
</dbReference>
<comment type="catalytic activity">
    <reaction evidence="20">
        <text>L-seryl-[protein] + ATP = O-phospho-L-seryl-[protein] + ADP + H(+)</text>
        <dbReference type="Rhea" id="RHEA:17989"/>
        <dbReference type="Rhea" id="RHEA-COMP:9863"/>
        <dbReference type="Rhea" id="RHEA-COMP:11604"/>
        <dbReference type="ChEBI" id="CHEBI:15378"/>
        <dbReference type="ChEBI" id="CHEBI:29999"/>
        <dbReference type="ChEBI" id="CHEBI:30616"/>
        <dbReference type="ChEBI" id="CHEBI:83421"/>
        <dbReference type="ChEBI" id="CHEBI:456216"/>
        <dbReference type="EC" id="2.7.11.1"/>
    </reaction>
</comment>
<dbReference type="InterPro" id="IPR013320">
    <property type="entry name" value="ConA-like_dom_sf"/>
</dbReference>
<dbReference type="eggNOG" id="ENOG502QPSF">
    <property type="taxonomic scope" value="Eukaryota"/>
</dbReference>
<feature type="compositionally biased region" description="Polar residues" evidence="22">
    <location>
        <begin position="685"/>
        <end position="694"/>
    </location>
</feature>
<comment type="similarity">
    <text evidence="3">In the N-terminal section; belongs to the leguminous lectin family.</text>
</comment>
<comment type="similarity">
    <text evidence="4">In the C-terminal section; belongs to the protein kinase superfamily. Ser/Thr protein kinase family.</text>
</comment>
<evidence type="ECO:0000256" key="6">
    <source>
        <dbReference type="ARBA" id="ARBA00022475"/>
    </source>
</evidence>
<evidence type="ECO:0000256" key="18">
    <source>
        <dbReference type="ARBA" id="ARBA00023180"/>
    </source>
</evidence>
<keyword evidence="7" id="KW-0723">Serine/threonine-protein kinase</keyword>
<dbReference type="EC" id="2.7.11.1" evidence="5"/>
<dbReference type="CDD" id="cd06899">
    <property type="entry name" value="lectin_legume_LecRK_Arcelin_ConA"/>
    <property type="match status" value="1"/>
</dbReference>
<dbReference type="Gene3D" id="1.10.510.10">
    <property type="entry name" value="Transferase(Phosphotransferase) domain 1"/>
    <property type="match status" value="1"/>
</dbReference>
<sequence length="694" mass="76136">MARALFFLCLLLALADPSFSLPDELFFTGFDGAVGSNVSLSGVAEVEDSGALRLTKDSLRVLGHAFYSSPVRFKDSGSGKVRSFSTCFAFAIVPQYPKLGGHGLVFTISPDKELTGALPSQYLGLLNTNDNGNFSNHVFAVEFDTVQDFEFADINDNHVGIDINSLVSNKSAPAAYYAENSTKQDVNLKSGKVIFAWIDYDSLNNQLDVKISPSSVKPSNSLLSLDVDLSSVFEETMYVGFSAATGLLASQHYILGWSFTMNGEARSLSLSSLPSLPGPKKSDTPLIIAVSVTAAAVVILVAALAVFIIKKIRDADVIEPWELDIGPHRFPYKELKRATRGFRDKELLGFGGFGRVYKGTIPNTNTEVAVKQISHESKQGLQEFVSEIATIGRLRHRNLVQLFGWCRRRGDLLLVYDFMPNGSLDKYLFDEPKTVLTWVQRYKIVQGVASGLLYLHEEWEQTVIHRDIKAGNVLLDAELNGRLGDFGLAKLYEHGAVPSTTRVVGTLGYLAPELTRTGKPTTSSDVFAFGALLLEVVCGRRPIEPKALPEELILVDWVWEKWRTGAILDVVDSRLKGEFDEIEAVVVLKLGLMCSNNAPESRPTVRQVVRYLEGQVALPETVAAPDADDEKKGKICSASDGNFDDFVHSYRYPTSSFMEKVSTCSSDDRDRDRDRDLEAGLASPLSHSGSGDGR</sequence>
<dbReference type="GO" id="GO:0005524">
    <property type="term" value="F:ATP binding"/>
    <property type="evidence" value="ECO:0007669"/>
    <property type="project" value="UniProtKB-UniRule"/>
</dbReference>
<evidence type="ECO:0000256" key="23">
    <source>
        <dbReference type="SAM" id="Phobius"/>
    </source>
</evidence>
<dbReference type="GO" id="GO:0042742">
    <property type="term" value="P:defense response to bacterium"/>
    <property type="evidence" value="ECO:0000318"/>
    <property type="project" value="GO_Central"/>
</dbReference>
<dbReference type="InterPro" id="IPR011009">
    <property type="entry name" value="Kinase-like_dom_sf"/>
</dbReference>
<name>A0A059BI52_EUCGR</name>
<evidence type="ECO:0000256" key="24">
    <source>
        <dbReference type="SAM" id="SignalP"/>
    </source>
</evidence>
<dbReference type="PROSITE" id="PS00107">
    <property type="entry name" value="PROTEIN_KINASE_ATP"/>
    <property type="match status" value="1"/>
</dbReference>
<feature type="region of interest" description="Disordered" evidence="22">
    <location>
        <begin position="661"/>
        <end position="694"/>
    </location>
</feature>
<keyword evidence="8" id="KW-0808">Transferase</keyword>
<dbReference type="InterPro" id="IPR050528">
    <property type="entry name" value="L-type_Lectin-RKs"/>
</dbReference>
<evidence type="ECO:0000256" key="19">
    <source>
        <dbReference type="ARBA" id="ARBA00047899"/>
    </source>
</evidence>
<evidence type="ECO:0000256" key="22">
    <source>
        <dbReference type="SAM" id="MobiDB-lite"/>
    </source>
</evidence>
<evidence type="ECO:0000256" key="8">
    <source>
        <dbReference type="ARBA" id="ARBA00022679"/>
    </source>
</evidence>
<dbReference type="GO" id="GO:0005886">
    <property type="term" value="C:plasma membrane"/>
    <property type="evidence" value="ECO:0000318"/>
    <property type="project" value="GO_Central"/>
</dbReference>
<keyword evidence="14 21" id="KW-0067">ATP-binding</keyword>
<keyword evidence="17" id="KW-0675">Receptor</keyword>
<dbReference type="FunFam" id="2.60.120.200:FF:000086">
    <property type="entry name" value="L-type lectin-domain containing receptor kinase S.4"/>
    <property type="match status" value="1"/>
</dbReference>
<keyword evidence="16 23" id="KW-0472">Membrane</keyword>
<feature type="transmembrane region" description="Helical" evidence="23">
    <location>
        <begin position="286"/>
        <end position="309"/>
    </location>
</feature>
<feature type="domain" description="Protein kinase" evidence="25">
    <location>
        <begin position="342"/>
        <end position="618"/>
    </location>
</feature>
<evidence type="ECO:0000256" key="16">
    <source>
        <dbReference type="ARBA" id="ARBA00023136"/>
    </source>
</evidence>
<feature type="binding site" evidence="21">
    <location>
        <position position="371"/>
    </location>
    <ligand>
        <name>ATP</name>
        <dbReference type="ChEBI" id="CHEBI:30616"/>
    </ligand>
</feature>
<dbReference type="GO" id="GO:0004675">
    <property type="term" value="F:transmembrane receptor protein serine/threonine kinase activity"/>
    <property type="evidence" value="ECO:0000318"/>
    <property type="project" value="GO_Central"/>
</dbReference>
<dbReference type="FunCoup" id="A0A059BI52">
    <property type="interactions" value="124"/>
</dbReference>
<gene>
    <name evidence="26" type="ORF">EUGRSUZ_G02954</name>
</gene>
<dbReference type="InterPro" id="IPR008271">
    <property type="entry name" value="Ser/Thr_kinase_AS"/>
</dbReference>
<evidence type="ECO:0000256" key="21">
    <source>
        <dbReference type="PROSITE-ProRule" id="PRU10141"/>
    </source>
</evidence>
<dbReference type="PROSITE" id="PS00108">
    <property type="entry name" value="PROTEIN_KINASE_ST"/>
    <property type="match status" value="1"/>
</dbReference>
<dbReference type="AlphaFoldDB" id="A0A059BI52"/>
<accession>A0A059BI52</accession>
<keyword evidence="10 24" id="KW-0732">Signal</keyword>
<evidence type="ECO:0000256" key="7">
    <source>
        <dbReference type="ARBA" id="ARBA00022527"/>
    </source>
</evidence>
<dbReference type="GO" id="GO:0030246">
    <property type="term" value="F:carbohydrate binding"/>
    <property type="evidence" value="ECO:0007669"/>
    <property type="project" value="UniProtKB-KW"/>
</dbReference>
<evidence type="ECO:0000256" key="14">
    <source>
        <dbReference type="ARBA" id="ARBA00022840"/>
    </source>
</evidence>
<dbReference type="InterPro" id="IPR001220">
    <property type="entry name" value="Legume_lectin_dom"/>
</dbReference>
<dbReference type="InterPro" id="IPR000719">
    <property type="entry name" value="Prot_kinase_dom"/>
</dbReference>
<keyword evidence="18" id="KW-0325">Glycoprotein</keyword>
<dbReference type="PROSITE" id="PS50011">
    <property type="entry name" value="PROTEIN_KINASE_DOM"/>
    <property type="match status" value="1"/>
</dbReference>
<evidence type="ECO:0000256" key="12">
    <source>
        <dbReference type="ARBA" id="ARBA00022741"/>
    </source>
</evidence>
<evidence type="ECO:0000256" key="15">
    <source>
        <dbReference type="ARBA" id="ARBA00022989"/>
    </source>
</evidence>
<evidence type="ECO:0000256" key="5">
    <source>
        <dbReference type="ARBA" id="ARBA00012513"/>
    </source>
</evidence>
<comment type="subcellular location">
    <subcellularLocation>
        <location evidence="1">Cell membrane</location>
    </subcellularLocation>
    <subcellularLocation>
        <location evidence="2">Membrane</location>
        <topology evidence="2">Single-pass type I membrane protein</topology>
    </subcellularLocation>
</comment>
<comment type="catalytic activity">
    <reaction evidence="19">
        <text>L-threonyl-[protein] + ATP = O-phospho-L-threonyl-[protein] + ADP + H(+)</text>
        <dbReference type="Rhea" id="RHEA:46608"/>
        <dbReference type="Rhea" id="RHEA-COMP:11060"/>
        <dbReference type="Rhea" id="RHEA-COMP:11605"/>
        <dbReference type="ChEBI" id="CHEBI:15378"/>
        <dbReference type="ChEBI" id="CHEBI:30013"/>
        <dbReference type="ChEBI" id="CHEBI:30616"/>
        <dbReference type="ChEBI" id="CHEBI:61977"/>
        <dbReference type="ChEBI" id="CHEBI:456216"/>
        <dbReference type="EC" id="2.7.11.1"/>
    </reaction>
</comment>
<dbReference type="SMART" id="SM00220">
    <property type="entry name" value="S_TKc"/>
    <property type="match status" value="1"/>
</dbReference>
<dbReference type="Pfam" id="PF07714">
    <property type="entry name" value="PK_Tyr_Ser-Thr"/>
    <property type="match status" value="1"/>
</dbReference>
<evidence type="ECO:0000256" key="2">
    <source>
        <dbReference type="ARBA" id="ARBA00004479"/>
    </source>
</evidence>
<dbReference type="KEGG" id="egr:104454317"/>
<reference evidence="26" key="1">
    <citation type="submission" date="2013-07" db="EMBL/GenBank/DDBJ databases">
        <title>The genome of Eucalyptus grandis.</title>
        <authorList>
            <person name="Schmutz J."/>
            <person name="Hayes R."/>
            <person name="Myburg A."/>
            <person name="Tuskan G."/>
            <person name="Grattapaglia D."/>
            <person name="Rokhsar D.S."/>
        </authorList>
    </citation>
    <scope>NUCLEOTIDE SEQUENCE</scope>
    <source>
        <tissue evidence="26">Leaf extractions</tissue>
    </source>
</reference>
<dbReference type="InParanoid" id="A0A059BI52"/>
<keyword evidence="15 23" id="KW-1133">Transmembrane helix</keyword>
<evidence type="ECO:0000256" key="20">
    <source>
        <dbReference type="ARBA" id="ARBA00048679"/>
    </source>
</evidence>
<evidence type="ECO:0000256" key="17">
    <source>
        <dbReference type="ARBA" id="ARBA00023170"/>
    </source>
</evidence>
<evidence type="ECO:0000256" key="9">
    <source>
        <dbReference type="ARBA" id="ARBA00022692"/>
    </source>
</evidence>
<dbReference type="Gene3D" id="3.30.200.20">
    <property type="entry name" value="Phosphorylase Kinase, domain 1"/>
    <property type="match status" value="1"/>
</dbReference>
<dbReference type="Gramene" id="KCW65556">
    <property type="protein sequence ID" value="KCW65556"/>
    <property type="gene ID" value="EUGRSUZ_G02954"/>
</dbReference>
<dbReference type="GO" id="GO:0002229">
    <property type="term" value="P:defense response to oomycetes"/>
    <property type="evidence" value="ECO:0000318"/>
    <property type="project" value="GO_Central"/>
</dbReference>
<protein>
    <recommendedName>
        <fullName evidence="5">non-specific serine/threonine protein kinase</fullName>
        <ecNumber evidence="5">2.7.11.1</ecNumber>
    </recommendedName>
</protein>
<dbReference type="Gene3D" id="2.60.120.200">
    <property type="match status" value="1"/>
</dbReference>
<dbReference type="CDD" id="cd14066">
    <property type="entry name" value="STKc_IRAK"/>
    <property type="match status" value="1"/>
</dbReference>
<proteinExistence type="inferred from homology"/>
<dbReference type="FunFam" id="1.10.510.10:FF:000108">
    <property type="entry name" value="L-type lectin-domain containing receptor kinase S.4"/>
    <property type="match status" value="1"/>
</dbReference>
<feature type="chain" id="PRO_5001568697" description="non-specific serine/threonine protein kinase" evidence="24">
    <location>
        <begin position="21"/>
        <end position="694"/>
    </location>
</feature>
<evidence type="ECO:0000256" key="11">
    <source>
        <dbReference type="ARBA" id="ARBA00022734"/>
    </source>
</evidence>
<feature type="signal peptide" evidence="24">
    <location>
        <begin position="1"/>
        <end position="20"/>
    </location>
</feature>
<dbReference type="SUPFAM" id="SSF56112">
    <property type="entry name" value="Protein kinase-like (PK-like)"/>
    <property type="match status" value="1"/>
</dbReference>
<dbReference type="FunFam" id="3.30.200.20:FF:000423">
    <property type="entry name" value="L-type lectin-domain containing receptor kinase S.1"/>
    <property type="match status" value="1"/>
</dbReference>
<evidence type="ECO:0000313" key="26">
    <source>
        <dbReference type="EMBL" id="KCW65556.1"/>
    </source>
</evidence>
<dbReference type="InterPro" id="IPR017441">
    <property type="entry name" value="Protein_kinase_ATP_BS"/>
</dbReference>